<name>A0A0C9T0U2_SPHS4</name>
<reference evidence="2 3" key="1">
    <citation type="submission" date="2014-06" db="EMBL/GenBank/DDBJ databases">
        <title>Evolutionary Origins and Diversification of the Mycorrhizal Mutualists.</title>
        <authorList>
            <consortium name="DOE Joint Genome Institute"/>
            <consortium name="Mycorrhizal Genomics Consortium"/>
            <person name="Kohler A."/>
            <person name="Kuo A."/>
            <person name="Nagy L.G."/>
            <person name="Floudas D."/>
            <person name="Copeland A."/>
            <person name="Barry K.W."/>
            <person name="Cichocki N."/>
            <person name="Veneault-Fourrey C."/>
            <person name="LaButti K."/>
            <person name="Lindquist E.A."/>
            <person name="Lipzen A."/>
            <person name="Lundell T."/>
            <person name="Morin E."/>
            <person name="Murat C."/>
            <person name="Riley R."/>
            <person name="Ohm R."/>
            <person name="Sun H."/>
            <person name="Tunlid A."/>
            <person name="Henrissat B."/>
            <person name="Grigoriev I.V."/>
            <person name="Hibbett D.S."/>
            <person name="Martin F."/>
        </authorList>
    </citation>
    <scope>NUCLEOTIDE SEQUENCE [LARGE SCALE GENOMIC DNA]</scope>
    <source>
        <strain evidence="2 3">SS14</strain>
    </source>
</reference>
<evidence type="ECO:0000256" key="1">
    <source>
        <dbReference type="SAM" id="Phobius"/>
    </source>
</evidence>
<dbReference type="EMBL" id="KN838387">
    <property type="protein sequence ID" value="KIJ22338.1"/>
    <property type="molecule type" value="Genomic_DNA"/>
</dbReference>
<sequence length="75" mass="8580">MSAFRTHWVEPRPLLAFLGFAYINGMVIFSTQLPHEFSLMHNDCSKLTQGQFSKFSQSGSQFSVYLIPLLTKCFT</sequence>
<gene>
    <name evidence="2" type="ORF">M422DRAFT_277275</name>
</gene>
<keyword evidence="3" id="KW-1185">Reference proteome</keyword>
<evidence type="ECO:0000313" key="3">
    <source>
        <dbReference type="Proteomes" id="UP000054279"/>
    </source>
</evidence>
<keyword evidence="1" id="KW-1133">Transmembrane helix</keyword>
<proteinExistence type="predicted"/>
<dbReference type="Proteomes" id="UP000054279">
    <property type="component" value="Unassembled WGS sequence"/>
</dbReference>
<dbReference type="AlphaFoldDB" id="A0A0C9T0U2"/>
<feature type="transmembrane region" description="Helical" evidence="1">
    <location>
        <begin position="14"/>
        <end position="33"/>
    </location>
</feature>
<dbReference type="HOGENOM" id="CLU_2672695_0_0_1"/>
<protein>
    <submittedName>
        <fullName evidence="2">Uncharacterized protein</fullName>
    </submittedName>
</protein>
<accession>A0A0C9T0U2</accession>
<evidence type="ECO:0000313" key="2">
    <source>
        <dbReference type="EMBL" id="KIJ22338.1"/>
    </source>
</evidence>
<organism evidence="2 3">
    <name type="scientific">Sphaerobolus stellatus (strain SS14)</name>
    <dbReference type="NCBI Taxonomy" id="990650"/>
    <lineage>
        <taxon>Eukaryota</taxon>
        <taxon>Fungi</taxon>
        <taxon>Dikarya</taxon>
        <taxon>Basidiomycota</taxon>
        <taxon>Agaricomycotina</taxon>
        <taxon>Agaricomycetes</taxon>
        <taxon>Phallomycetidae</taxon>
        <taxon>Geastrales</taxon>
        <taxon>Sphaerobolaceae</taxon>
        <taxon>Sphaerobolus</taxon>
    </lineage>
</organism>
<keyword evidence="1" id="KW-0812">Transmembrane</keyword>
<keyword evidence="1" id="KW-0472">Membrane</keyword>